<name>A0A5J6ZB76_9GAMM</name>
<comment type="function">
    <text evidence="8">F(1)F(0) ATP synthase produces ATP from ADP in the presence of a proton or sodium gradient. F-type ATPases consist of two structural domains, F(1) containing the extramembraneous catalytic core and F(0) containing the membrane proton channel, linked together by a central stalk and a peripheral stalk. During catalysis, ATP synthesis in the catalytic domain of F(1) is coupled via a rotary mechanism of the central stalk subunits to proton translocation.</text>
</comment>
<dbReference type="EMBL" id="CP042426">
    <property type="protein sequence ID" value="QFQ31867.1"/>
    <property type="molecule type" value="Genomic_DNA"/>
</dbReference>
<sequence length="177" mass="20574">MMSFDTIARPYAEAIFSIAIKNNAIMKWKKILILINQIIACKNVQKFLSGSLSPNYLSSFFISVIDEHLDKYSKNLIKLLAYNQRFKVFGNILKQFLKLEASHHKIIIVQLTSAYILKKDEVIKIRFLLEEILSSKIKFIYKINSCILDGIIIKIDDQIFDFSIRNHLKQLSLALNF</sequence>
<keyword evidence="3 8" id="KW-0375">Hydrogen ion transport</keyword>
<evidence type="ECO:0000256" key="5">
    <source>
        <dbReference type="ARBA" id="ARBA00023136"/>
    </source>
</evidence>
<keyword evidence="2 8" id="KW-0813">Transport</keyword>
<evidence type="ECO:0000256" key="7">
    <source>
        <dbReference type="ARBA" id="ARBA00023310"/>
    </source>
</evidence>
<dbReference type="OrthoDB" id="9816221at2"/>
<dbReference type="NCBIfam" id="NF004402">
    <property type="entry name" value="PRK05758.2-2"/>
    <property type="match status" value="1"/>
</dbReference>
<dbReference type="GO" id="GO:0045259">
    <property type="term" value="C:proton-transporting ATP synthase complex"/>
    <property type="evidence" value="ECO:0007669"/>
    <property type="project" value="UniProtKB-KW"/>
</dbReference>
<comment type="function">
    <text evidence="8">This protein is part of the stalk that links CF(0) to CF(1). It either transmits conformational changes from CF(0) to CF(1) or is implicated in proton conduction.</text>
</comment>
<keyword evidence="4 8" id="KW-0406">Ion transport</keyword>
<evidence type="ECO:0000256" key="4">
    <source>
        <dbReference type="ARBA" id="ARBA00023065"/>
    </source>
</evidence>
<keyword evidence="8" id="KW-1003">Cell membrane</keyword>
<protein>
    <recommendedName>
        <fullName evidence="8">ATP synthase subunit delta</fullName>
    </recommendedName>
    <alternativeName>
        <fullName evidence="8">ATP synthase F(1) sector subunit delta</fullName>
    </alternativeName>
    <alternativeName>
        <fullName evidence="8">F-type ATPase subunit delta</fullName>
        <shortName evidence="8">F-ATPase subunit delta</shortName>
    </alternativeName>
</protein>
<comment type="subcellular location">
    <subcellularLocation>
        <location evidence="8">Cell membrane</location>
        <topology evidence="8">Peripheral membrane protein</topology>
    </subcellularLocation>
    <subcellularLocation>
        <location evidence="1">Membrane</location>
    </subcellularLocation>
</comment>
<reference evidence="9 10" key="1">
    <citation type="submission" date="2019-07" db="EMBL/GenBank/DDBJ databases">
        <title>Buchnera limit thermal tolerance of host aphids.</title>
        <authorList>
            <person name="Zhang B."/>
            <person name="Moran N."/>
        </authorList>
    </citation>
    <scope>NUCLEOTIDE SEQUENCE [LARGE SCALE GENOMIC DNA]</scope>
    <source>
        <strain evidence="9 10">Ago-UT1</strain>
    </source>
</reference>
<dbReference type="AlphaFoldDB" id="A0A5J6ZB76"/>
<evidence type="ECO:0000256" key="8">
    <source>
        <dbReference type="HAMAP-Rule" id="MF_01416"/>
    </source>
</evidence>
<keyword evidence="5 8" id="KW-0472">Membrane</keyword>
<dbReference type="PRINTS" id="PR00125">
    <property type="entry name" value="ATPASEDELTA"/>
</dbReference>
<evidence type="ECO:0000256" key="1">
    <source>
        <dbReference type="ARBA" id="ARBA00004370"/>
    </source>
</evidence>
<dbReference type="GO" id="GO:0046933">
    <property type="term" value="F:proton-transporting ATP synthase activity, rotational mechanism"/>
    <property type="evidence" value="ECO:0007669"/>
    <property type="project" value="UniProtKB-UniRule"/>
</dbReference>
<evidence type="ECO:0000256" key="2">
    <source>
        <dbReference type="ARBA" id="ARBA00022448"/>
    </source>
</evidence>
<dbReference type="Pfam" id="PF00213">
    <property type="entry name" value="OSCP"/>
    <property type="match status" value="1"/>
</dbReference>
<dbReference type="PANTHER" id="PTHR11910">
    <property type="entry name" value="ATP SYNTHASE DELTA CHAIN"/>
    <property type="match status" value="1"/>
</dbReference>
<dbReference type="NCBIfam" id="TIGR01145">
    <property type="entry name" value="ATP_synt_delta"/>
    <property type="match status" value="1"/>
</dbReference>
<keyword evidence="7 8" id="KW-0066">ATP synthesis</keyword>
<dbReference type="Proteomes" id="UP000326914">
    <property type="component" value="Chromosome"/>
</dbReference>
<dbReference type="InterPro" id="IPR000711">
    <property type="entry name" value="ATPase_OSCP/dsu"/>
</dbReference>
<organism evidence="9 10">
    <name type="scientific">Buchnera aphidicola</name>
    <name type="common">Aphis gossypii</name>
    <dbReference type="NCBI Taxonomy" id="98785"/>
    <lineage>
        <taxon>Bacteria</taxon>
        <taxon>Pseudomonadati</taxon>
        <taxon>Pseudomonadota</taxon>
        <taxon>Gammaproteobacteria</taxon>
        <taxon>Enterobacterales</taxon>
        <taxon>Erwiniaceae</taxon>
        <taxon>Buchnera</taxon>
    </lineage>
</organism>
<dbReference type="GO" id="GO:0005886">
    <property type="term" value="C:plasma membrane"/>
    <property type="evidence" value="ECO:0007669"/>
    <property type="project" value="UniProtKB-SubCell"/>
</dbReference>
<dbReference type="SUPFAM" id="SSF47928">
    <property type="entry name" value="N-terminal domain of the delta subunit of the F1F0-ATP synthase"/>
    <property type="match status" value="1"/>
</dbReference>
<proteinExistence type="inferred from homology"/>
<keyword evidence="6 8" id="KW-0139">CF(1)</keyword>
<accession>A0A5J6ZB76</accession>
<evidence type="ECO:0000256" key="6">
    <source>
        <dbReference type="ARBA" id="ARBA00023196"/>
    </source>
</evidence>
<gene>
    <name evidence="8 9" type="primary">atpH</name>
    <name evidence="9" type="ORF">FQV32_00240</name>
</gene>
<dbReference type="Gene3D" id="1.10.520.20">
    <property type="entry name" value="N-terminal domain of the delta subunit of the F1F0-ATP synthase"/>
    <property type="match status" value="1"/>
</dbReference>
<evidence type="ECO:0000313" key="10">
    <source>
        <dbReference type="Proteomes" id="UP000326914"/>
    </source>
</evidence>
<dbReference type="HAMAP" id="MF_01416">
    <property type="entry name" value="ATP_synth_delta_bact"/>
    <property type="match status" value="1"/>
</dbReference>
<evidence type="ECO:0000256" key="3">
    <source>
        <dbReference type="ARBA" id="ARBA00022781"/>
    </source>
</evidence>
<evidence type="ECO:0000313" key="9">
    <source>
        <dbReference type="EMBL" id="QFQ31867.1"/>
    </source>
</evidence>
<comment type="similarity">
    <text evidence="8">Belongs to the ATPase delta chain family.</text>
</comment>
<dbReference type="InterPro" id="IPR026015">
    <property type="entry name" value="ATP_synth_OSCP/delta_N_sf"/>
</dbReference>